<gene>
    <name evidence="1" type="ORF">RIF25_07015</name>
</gene>
<dbReference type="RefSeq" id="WP_322877829.1">
    <property type="nucleotide sequence ID" value="NZ_JAVMIP010000004.1"/>
</dbReference>
<evidence type="ECO:0000313" key="2">
    <source>
        <dbReference type="Proteomes" id="UP001268256"/>
    </source>
</evidence>
<proteinExistence type="predicted"/>
<dbReference type="EMBL" id="JAVMIP010000004">
    <property type="protein sequence ID" value="MDS3860559.1"/>
    <property type="molecule type" value="Genomic_DNA"/>
</dbReference>
<keyword evidence="2" id="KW-1185">Reference proteome</keyword>
<sequence length="58" mass="6603">MSPTDSQLLVFEAYQAIDIIFRDTFYPQSGTWFVWLSLPGSPVVAIRPNGRVSFPRVK</sequence>
<comment type="caution">
    <text evidence="1">The sequence shown here is derived from an EMBL/GenBank/DDBJ whole genome shotgun (WGS) entry which is preliminary data.</text>
</comment>
<accession>A0AAE4FRW0</accession>
<evidence type="ECO:0000313" key="1">
    <source>
        <dbReference type="EMBL" id="MDS3860559.1"/>
    </source>
</evidence>
<dbReference type="AlphaFoldDB" id="A0AAE4FRW0"/>
<organism evidence="1 2">
    <name type="scientific">Pseudocalidococcus azoricus BACA0444</name>
    <dbReference type="NCBI Taxonomy" id="2918990"/>
    <lineage>
        <taxon>Bacteria</taxon>
        <taxon>Bacillati</taxon>
        <taxon>Cyanobacteriota</taxon>
        <taxon>Cyanophyceae</taxon>
        <taxon>Acaryochloridales</taxon>
        <taxon>Thermosynechococcaceae</taxon>
        <taxon>Pseudocalidococcus</taxon>
        <taxon>Pseudocalidococcus azoricus</taxon>
    </lineage>
</organism>
<dbReference type="Proteomes" id="UP001268256">
    <property type="component" value="Unassembled WGS sequence"/>
</dbReference>
<name>A0AAE4FRW0_9CYAN</name>
<protein>
    <submittedName>
        <fullName evidence="1">Uncharacterized protein</fullName>
    </submittedName>
</protein>
<reference evidence="2" key="1">
    <citation type="submission" date="2023-07" db="EMBL/GenBank/DDBJ databases">
        <authorList>
            <person name="Luz R."/>
            <person name="Cordeiro R."/>
            <person name="Fonseca A."/>
            <person name="Goncalves V."/>
        </authorList>
    </citation>
    <scope>NUCLEOTIDE SEQUENCE [LARGE SCALE GENOMIC DNA]</scope>
    <source>
        <strain evidence="2">BACA0444</strain>
    </source>
</reference>